<comment type="caution">
    <text evidence="3">The sequence shown here is derived from an EMBL/GenBank/DDBJ whole genome shotgun (WGS) entry which is preliminary data.</text>
</comment>
<evidence type="ECO:0000259" key="1">
    <source>
        <dbReference type="Pfam" id="PF08279"/>
    </source>
</evidence>
<dbReference type="PROSITE" id="PS52050">
    <property type="entry name" value="WYL"/>
    <property type="match status" value="1"/>
</dbReference>
<evidence type="ECO:0000313" key="4">
    <source>
        <dbReference type="Proteomes" id="UP001157186"/>
    </source>
</evidence>
<sequence length="229" mass="25788">MRKAERLFQLITLLRGRRLAVTASKLAEILEVSERTIYRDIQALMLSGVPIEGEAGVGYRLDARFELPPLMFTSEELLALLVGSKMVQTWGDSALAVGANSALDKITAILPDKLKGNNQHSPIVVPDYFKNTELALLSQQLRSAITEQKQLAIEYTDVNQQLSQRTIEPLGLVYWGAKWTLVAYCQLRSAYREFRIDRIQSCQKLSQSFELANEKNLTHYLQVMEAANG</sequence>
<reference evidence="3 4" key="1">
    <citation type="submission" date="2023-03" db="EMBL/GenBank/DDBJ databases">
        <title>Draft genome sequence of Thalassotalea insulae KCTC 62186T.</title>
        <authorList>
            <person name="Sawabe T."/>
        </authorList>
    </citation>
    <scope>NUCLEOTIDE SEQUENCE [LARGE SCALE GENOMIC DNA]</scope>
    <source>
        <strain evidence="3 4">KCTC 62186</strain>
    </source>
</reference>
<dbReference type="InterPro" id="IPR051534">
    <property type="entry name" value="CBASS_pafABC_assoc_protein"/>
</dbReference>
<gene>
    <name evidence="3" type="ORF">tinsulaeT_16530</name>
</gene>
<dbReference type="InterPro" id="IPR036390">
    <property type="entry name" value="WH_DNA-bd_sf"/>
</dbReference>
<evidence type="ECO:0000313" key="3">
    <source>
        <dbReference type="EMBL" id="GLX78313.1"/>
    </source>
</evidence>
<dbReference type="PANTHER" id="PTHR34580:SF3">
    <property type="entry name" value="PROTEIN PAFB"/>
    <property type="match status" value="1"/>
</dbReference>
<dbReference type="PANTHER" id="PTHR34580">
    <property type="match status" value="1"/>
</dbReference>
<dbReference type="EMBL" id="BSST01000001">
    <property type="protein sequence ID" value="GLX78313.1"/>
    <property type="molecule type" value="Genomic_DNA"/>
</dbReference>
<organism evidence="3 4">
    <name type="scientific">Thalassotalea insulae</name>
    <dbReference type="NCBI Taxonomy" id="2056778"/>
    <lineage>
        <taxon>Bacteria</taxon>
        <taxon>Pseudomonadati</taxon>
        <taxon>Pseudomonadota</taxon>
        <taxon>Gammaproteobacteria</taxon>
        <taxon>Alteromonadales</taxon>
        <taxon>Colwelliaceae</taxon>
        <taxon>Thalassotalea</taxon>
    </lineage>
</organism>
<keyword evidence="3" id="KW-0238">DNA-binding</keyword>
<dbReference type="Pfam" id="PF13280">
    <property type="entry name" value="WYL"/>
    <property type="match status" value="1"/>
</dbReference>
<evidence type="ECO:0000259" key="2">
    <source>
        <dbReference type="Pfam" id="PF13280"/>
    </source>
</evidence>
<proteinExistence type="predicted"/>
<dbReference type="RefSeq" id="WP_284244200.1">
    <property type="nucleotide sequence ID" value="NZ_BSST01000001.1"/>
</dbReference>
<dbReference type="Gene3D" id="1.10.10.10">
    <property type="entry name" value="Winged helix-like DNA-binding domain superfamily/Winged helix DNA-binding domain"/>
    <property type="match status" value="1"/>
</dbReference>
<dbReference type="SUPFAM" id="SSF46785">
    <property type="entry name" value="Winged helix' DNA-binding domain"/>
    <property type="match status" value="1"/>
</dbReference>
<accession>A0ABQ6GQS3</accession>
<dbReference type="InterPro" id="IPR036388">
    <property type="entry name" value="WH-like_DNA-bd_sf"/>
</dbReference>
<keyword evidence="4" id="KW-1185">Reference proteome</keyword>
<dbReference type="GO" id="GO:0003677">
    <property type="term" value="F:DNA binding"/>
    <property type="evidence" value="ECO:0007669"/>
    <property type="project" value="UniProtKB-KW"/>
</dbReference>
<dbReference type="Pfam" id="PF08279">
    <property type="entry name" value="HTH_11"/>
    <property type="match status" value="1"/>
</dbReference>
<name>A0ABQ6GQS3_9GAMM</name>
<dbReference type="Proteomes" id="UP001157186">
    <property type="component" value="Unassembled WGS sequence"/>
</dbReference>
<protein>
    <submittedName>
        <fullName evidence="3">DNA-binding transcriptional regulator</fullName>
    </submittedName>
</protein>
<feature type="domain" description="WYL" evidence="2">
    <location>
        <begin position="139"/>
        <end position="202"/>
    </location>
</feature>
<dbReference type="InterPro" id="IPR013196">
    <property type="entry name" value="HTH_11"/>
</dbReference>
<dbReference type="InterPro" id="IPR026881">
    <property type="entry name" value="WYL_dom"/>
</dbReference>
<feature type="domain" description="Helix-turn-helix type 11" evidence="1">
    <location>
        <begin position="6"/>
        <end position="60"/>
    </location>
</feature>